<proteinExistence type="predicted"/>
<accession>A0ACB0FI18</accession>
<name>A0ACB0FI18_RANTA</name>
<evidence type="ECO:0000313" key="1">
    <source>
        <dbReference type="EMBL" id="CAI9712556.1"/>
    </source>
</evidence>
<organism evidence="1 2">
    <name type="scientific">Rangifer tarandus platyrhynchus</name>
    <name type="common">Svalbard reindeer</name>
    <dbReference type="NCBI Taxonomy" id="3082113"/>
    <lineage>
        <taxon>Eukaryota</taxon>
        <taxon>Metazoa</taxon>
        <taxon>Chordata</taxon>
        <taxon>Craniata</taxon>
        <taxon>Vertebrata</taxon>
        <taxon>Euteleostomi</taxon>
        <taxon>Mammalia</taxon>
        <taxon>Eutheria</taxon>
        <taxon>Laurasiatheria</taxon>
        <taxon>Artiodactyla</taxon>
        <taxon>Ruminantia</taxon>
        <taxon>Pecora</taxon>
        <taxon>Cervidae</taxon>
        <taxon>Odocoileinae</taxon>
        <taxon>Rangifer</taxon>
    </lineage>
</organism>
<reference evidence="1" key="1">
    <citation type="submission" date="2023-05" db="EMBL/GenBank/DDBJ databases">
        <authorList>
            <consortium name="ELIXIR-Norway"/>
        </authorList>
    </citation>
    <scope>NUCLEOTIDE SEQUENCE</scope>
</reference>
<evidence type="ECO:0000313" key="2">
    <source>
        <dbReference type="Proteomes" id="UP001162501"/>
    </source>
</evidence>
<protein>
    <submittedName>
        <fullName evidence="1">Uncharacterized protein</fullName>
    </submittedName>
</protein>
<dbReference type="Proteomes" id="UP001162501">
    <property type="component" value="Chromosome 7"/>
</dbReference>
<gene>
    <name evidence="1" type="ORF">MRATA1EN3_LOCUS23769</name>
</gene>
<dbReference type="EMBL" id="OX596091">
    <property type="protein sequence ID" value="CAI9712556.1"/>
    <property type="molecule type" value="Genomic_DNA"/>
</dbReference>
<sequence>MAYSEKQGGVPCGFIRQNSGNSIPLDFEPDAEHQFVEQLQERSKRAFCRCVLHPTAGCGHRFRHHCVLSPRDERRVPLCPVDKEVIKSQEVFKDNCCTREVLSLYAFCKTKLQDVMPRLFWGDTRTAFSPARSGLCSARRKTAQSQSPAKSVKKNRIMETFKDDPNSSSFKRPDGEMIIASGCPHFVTHSTLENAKSTSIQDDILFLKVAVDVTDLEDL</sequence>